<accession>A0A931CS57</accession>
<dbReference type="Pfam" id="PF13370">
    <property type="entry name" value="Fer4_13"/>
    <property type="match status" value="1"/>
</dbReference>
<dbReference type="PANTHER" id="PTHR36923">
    <property type="entry name" value="FERREDOXIN"/>
    <property type="match status" value="1"/>
</dbReference>
<name>A0A931CS57_9MICC</name>
<protein>
    <submittedName>
        <fullName evidence="8">Ferredoxin</fullName>
    </submittedName>
</protein>
<sequence length="66" mass="7378">MKIEIEPYSCVSSGNCIIAAPLVFDQDPEDGRVRLKTDEPPEDQRANVDKAIFLCPAQAIEWAEED</sequence>
<dbReference type="GO" id="GO:0051538">
    <property type="term" value="F:3 iron, 4 sulfur cluster binding"/>
    <property type="evidence" value="ECO:0007669"/>
    <property type="project" value="UniProtKB-KW"/>
</dbReference>
<organism evidence="8 9">
    <name type="scientific">Arthrobacter terrae</name>
    <dbReference type="NCBI Taxonomy" id="2935737"/>
    <lineage>
        <taxon>Bacteria</taxon>
        <taxon>Bacillati</taxon>
        <taxon>Actinomycetota</taxon>
        <taxon>Actinomycetes</taxon>
        <taxon>Micrococcales</taxon>
        <taxon>Micrococcaceae</taxon>
        <taxon>Arthrobacter</taxon>
    </lineage>
</organism>
<gene>
    <name evidence="8" type="ORF">IV500_11085</name>
</gene>
<comment type="cofactor">
    <cofactor evidence="1">
        <name>[3Fe-4S] cluster</name>
        <dbReference type="ChEBI" id="CHEBI:21137"/>
    </cofactor>
</comment>
<evidence type="ECO:0000256" key="6">
    <source>
        <dbReference type="ARBA" id="ARBA00023014"/>
    </source>
</evidence>
<keyword evidence="7" id="KW-0003">3Fe-4S</keyword>
<evidence type="ECO:0000256" key="3">
    <source>
        <dbReference type="ARBA" id="ARBA00022723"/>
    </source>
</evidence>
<evidence type="ECO:0000313" key="8">
    <source>
        <dbReference type="EMBL" id="MBG0739929.1"/>
    </source>
</evidence>
<evidence type="ECO:0000256" key="5">
    <source>
        <dbReference type="ARBA" id="ARBA00023004"/>
    </source>
</evidence>
<dbReference type="SUPFAM" id="SSF54862">
    <property type="entry name" value="4Fe-4S ferredoxins"/>
    <property type="match status" value="1"/>
</dbReference>
<evidence type="ECO:0000256" key="2">
    <source>
        <dbReference type="ARBA" id="ARBA00022448"/>
    </source>
</evidence>
<evidence type="ECO:0000256" key="4">
    <source>
        <dbReference type="ARBA" id="ARBA00022982"/>
    </source>
</evidence>
<proteinExistence type="predicted"/>
<keyword evidence="4" id="KW-0249">Electron transport</keyword>
<dbReference type="Gene3D" id="3.30.70.20">
    <property type="match status" value="1"/>
</dbReference>
<keyword evidence="5" id="KW-0408">Iron</keyword>
<dbReference type="PANTHER" id="PTHR36923:SF3">
    <property type="entry name" value="FERREDOXIN"/>
    <property type="match status" value="1"/>
</dbReference>
<dbReference type="InterPro" id="IPR051269">
    <property type="entry name" value="Fe-S_cluster_ET"/>
</dbReference>
<dbReference type="GO" id="GO:0046872">
    <property type="term" value="F:metal ion binding"/>
    <property type="evidence" value="ECO:0007669"/>
    <property type="project" value="UniProtKB-KW"/>
</dbReference>
<reference evidence="8 9" key="1">
    <citation type="submission" date="2020-11" db="EMBL/GenBank/DDBJ databases">
        <title>Arthrobacter antarcticus sp. nov., isolated from Antarctic Soil.</title>
        <authorList>
            <person name="Li J."/>
        </authorList>
    </citation>
    <scope>NUCLEOTIDE SEQUENCE [LARGE SCALE GENOMIC DNA]</scope>
    <source>
        <strain evidence="8 9">Z1-20</strain>
    </source>
</reference>
<evidence type="ECO:0000313" key="9">
    <source>
        <dbReference type="Proteomes" id="UP000655366"/>
    </source>
</evidence>
<dbReference type="EMBL" id="JADNYM010000012">
    <property type="protein sequence ID" value="MBG0739929.1"/>
    <property type="molecule type" value="Genomic_DNA"/>
</dbReference>
<comment type="caution">
    <text evidence="8">The sequence shown here is derived from an EMBL/GenBank/DDBJ whole genome shotgun (WGS) entry which is preliminary data.</text>
</comment>
<dbReference type="RefSeq" id="WP_196396863.1">
    <property type="nucleotide sequence ID" value="NZ_JADNYM010000012.1"/>
</dbReference>
<keyword evidence="6" id="KW-0411">Iron-sulfur</keyword>
<evidence type="ECO:0000256" key="7">
    <source>
        <dbReference type="ARBA" id="ARBA00023291"/>
    </source>
</evidence>
<dbReference type="AlphaFoldDB" id="A0A931CS57"/>
<keyword evidence="3" id="KW-0479">Metal-binding</keyword>
<keyword evidence="9" id="KW-1185">Reference proteome</keyword>
<keyword evidence="2" id="KW-0813">Transport</keyword>
<evidence type="ECO:0000256" key="1">
    <source>
        <dbReference type="ARBA" id="ARBA00001927"/>
    </source>
</evidence>
<dbReference type="Proteomes" id="UP000655366">
    <property type="component" value="Unassembled WGS sequence"/>
</dbReference>